<dbReference type="PROSITE" id="PS51767">
    <property type="entry name" value="PEPTIDASE_A1"/>
    <property type="match status" value="1"/>
</dbReference>
<evidence type="ECO:0000256" key="3">
    <source>
        <dbReference type="PIRSR" id="PIRSR601461-1"/>
    </source>
</evidence>
<dbReference type="PROSITE" id="PS00141">
    <property type="entry name" value="ASP_PROTEASE"/>
    <property type="match status" value="1"/>
</dbReference>
<sequence>MKHTLLQVTSVLFFAFSSSVFAKLGGNQPVVPVGGNGVLTVPVHRKPTLPGDPGADKRQVDTDLLNPLYGLSYFVDLDIGTPGQPVVVVLDTGSSELWVNPTCSSALSTSQAAWCNQNHVYDSAKSSSVDDQKESGTLSYGQGSVTGEYLEDVVSVNGVQVPNTIFLDASKTAGMAAGVWGVCFGAALNGQEGNIEYYGLLDLMYRDGIIKSRAFSLDLMNVDTEEGAIIFGGIDTMRYIGTLEKMPIIPGADSPDGVNRYWIYMTSFGVTRNGTSTTLSAKSSEQAVYLDSGSTISYLPTSIVTNLISYFPEAVSLGNGLWQVPCTLRSEVGTIDFGFGTTIIRVSFFEAIWQPDPTQPQCLFGIGASDSSFVLGDTMLRGAFVVYDQDNANILLAPAANCGSNVVAIGSGPDAVPSLTGQCTATPTASSSTSSTQSSTSTSSSTSSSSTESCTASSVVPASPLKPTSSSTPISLPIFNIYEPSTPSSALSSPANIYSLQPITTPAQAPMTITVISILTTTLETTTVSMTSTVTVATTTTKTTVIVTATGTCDAVC</sequence>
<keyword evidence="5 9" id="KW-0645">Protease</keyword>
<evidence type="ECO:0000259" key="8">
    <source>
        <dbReference type="PROSITE" id="PS51767"/>
    </source>
</evidence>
<dbReference type="Gene3D" id="2.40.70.10">
    <property type="entry name" value="Acid Proteases"/>
    <property type="match status" value="2"/>
</dbReference>
<dbReference type="Proteomes" id="UP000235672">
    <property type="component" value="Unassembled WGS sequence"/>
</dbReference>
<gene>
    <name evidence="9" type="ORF">NA56DRAFT_628237</name>
</gene>
<dbReference type="PANTHER" id="PTHR47966:SF65">
    <property type="entry name" value="ASPARTIC-TYPE ENDOPEPTIDASE"/>
    <property type="match status" value="1"/>
</dbReference>
<protein>
    <submittedName>
        <fullName evidence="9">Acid protease</fullName>
    </submittedName>
</protein>
<dbReference type="InterPro" id="IPR001461">
    <property type="entry name" value="Aspartic_peptidase_A1"/>
</dbReference>
<evidence type="ECO:0000256" key="5">
    <source>
        <dbReference type="RuleBase" id="RU000454"/>
    </source>
</evidence>
<evidence type="ECO:0000256" key="1">
    <source>
        <dbReference type="ARBA" id="ARBA00007447"/>
    </source>
</evidence>
<evidence type="ECO:0000256" key="4">
    <source>
        <dbReference type="PIRSR" id="PIRSR601461-2"/>
    </source>
</evidence>
<evidence type="ECO:0000313" key="9">
    <source>
        <dbReference type="EMBL" id="PMD19925.1"/>
    </source>
</evidence>
<feature type="signal peptide" evidence="7">
    <location>
        <begin position="1"/>
        <end position="22"/>
    </location>
</feature>
<evidence type="ECO:0000313" key="10">
    <source>
        <dbReference type="Proteomes" id="UP000235672"/>
    </source>
</evidence>
<feature type="compositionally biased region" description="Low complexity" evidence="6">
    <location>
        <begin position="424"/>
        <end position="470"/>
    </location>
</feature>
<dbReference type="PANTHER" id="PTHR47966">
    <property type="entry name" value="BETA-SITE APP-CLEAVING ENZYME, ISOFORM A-RELATED"/>
    <property type="match status" value="1"/>
</dbReference>
<feature type="active site" evidence="3">
    <location>
        <position position="291"/>
    </location>
</feature>
<feature type="region of interest" description="Disordered" evidence="6">
    <location>
        <begin position="420"/>
        <end position="470"/>
    </location>
</feature>
<proteinExistence type="inferred from homology"/>
<evidence type="ECO:0000256" key="7">
    <source>
        <dbReference type="SAM" id="SignalP"/>
    </source>
</evidence>
<keyword evidence="7" id="KW-0732">Signal</keyword>
<dbReference type="EMBL" id="KZ613487">
    <property type="protein sequence ID" value="PMD19925.1"/>
    <property type="molecule type" value="Genomic_DNA"/>
</dbReference>
<name>A0A2J6Q0X1_9HELO</name>
<keyword evidence="4" id="KW-1015">Disulfide bond</keyword>
<dbReference type="AlphaFoldDB" id="A0A2J6Q0X1"/>
<feature type="disulfide bond" evidence="4">
    <location>
        <begin position="326"/>
        <end position="362"/>
    </location>
</feature>
<evidence type="ECO:0000256" key="6">
    <source>
        <dbReference type="SAM" id="MobiDB-lite"/>
    </source>
</evidence>
<dbReference type="InterPro" id="IPR021109">
    <property type="entry name" value="Peptidase_aspartic_dom_sf"/>
</dbReference>
<feature type="active site" evidence="3">
    <location>
        <position position="91"/>
    </location>
</feature>
<feature type="chain" id="PRO_5014435735" evidence="7">
    <location>
        <begin position="23"/>
        <end position="557"/>
    </location>
</feature>
<comment type="similarity">
    <text evidence="1 5">Belongs to the peptidase A1 family.</text>
</comment>
<keyword evidence="5" id="KW-0378">Hydrolase</keyword>
<dbReference type="GO" id="GO:0006508">
    <property type="term" value="P:proteolysis"/>
    <property type="evidence" value="ECO:0007669"/>
    <property type="project" value="UniProtKB-KW"/>
</dbReference>
<dbReference type="PRINTS" id="PR00792">
    <property type="entry name" value="PEPSIN"/>
</dbReference>
<dbReference type="OrthoDB" id="771136at2759"/>
<evidence type="ECO:0000256" key="2">
    <source>
        <dbReference type="ARBA" id="ARBA00022750"/>
    </source>
</evidence>
<feature type="domain" description="Peptidase A1" evidence="8">
    <location>
        <begin position="73"/>
        <end position="397"/>
    </location>
</feature>
<dbReference type="SUPFAM" id="SSF50630">
    <property type="entry name" value="Acid proteases"/>
    <property type="match status" value="1"/>
</dbReference>
<accession>A0A2J6Q0X1</accession>
<keyword evidence="10" id="KW-1185">Reference proteome</keyword>
<dbReference type="Pfam" id="PF00026">
    <property type="entry name" value="Asp"/>
    <property type="match status" value="1"/>
</dbReference>
<keyword evidence="2 5" id="KW-0064">Aspartyl protease</keyword>
<dbReference type="GO" id="GO:0004190">
    <property type="term" value="F:aspartic-type endopeptidase activity"/>
    <property type="evidence" value="ECO:0007669"/>
    <property type="project" value="UniProtKB-KW"/>
</dbReference>
<dbReference type="STRING" id="1745343.A0A2J6Q0X1"/>
<dbReference type="InterPro" id="IPR033121">
    <property type="entry name" value="PEPTIDASE_A1"/>
</dbReference>
<dbReference type="InterPro" id="IPR001969">
    <property type="entry name" value="Aspartic_peptidase_AS"/>
</dbReference>
<organism evidence="9 10">
    <name type="scientific">Hyaloscypha hepaticicola</name>
    <dbReference type="NCBI Taxonomy" id="2082293"/>
    <lineage>
        <taxon>Eukaryota</taxon>
        <taxon>Fungi</taxon>
        <taxon>Dikarya</taxon>
        <taxon>Ascomycota</taxon>
        <taxon>Pezizomycotina</taxon>
        <taxon>Leotiomycetes</taxon>
        <taxon>Helotiales</taxon>
        <taxon>Hyaloscyphaceae</taxon>
        <taxon>Hyaloscypha</taxon>
    </lineage>
</organism>
<reference evidence="9 10" key="1">
    <citation type="submission" date="2016-05" db="EMBL/GenBank/DDBJ databases">
        <title>A degradative enzymes factory behind the ericoid mycorrhizal symbiosis.</title>
        <authorList>
            <consortium name="DOE Joint Genome Institute"/>
            <person name="Martino E."/>
            <person name="Morin E."/>
            <person name="Grelet G."/>
            <person name="Kuo A."/>
            <person name="Kohler A."/>
            <person name="Daghino S."/>
            <person name="Barry K."/>
            <person name="Choi C."/>
            <person name="Cichocki N."/>
            <person name="Clum A."/>
            <person name="Copeland A."/>
            <person name="Hainaut M."/>
            <person name="Haridas S."/>
            <person name="Labutti K."/>
            <person name="Lindquist E."/>
            <person name="Lipzen A."/>
            <person name="Khouja H.-R."/>
            <person name="Murat C."/>
            <person name="Ohm R."/>
            <person name="Olson A."/>
            <person name="Spatafora J."/>
            <person name="Veneault-Fourrey C."/>
            <person name="Henrissat B."/>
            <person name="Grigoriev I."/>
            <person name="Martin F."/>
            <person name="Perotto S."/>
        </authorList>
    </citation>
    <scope>NUCLEOTIDE SEQUENCE [LARGE SCALE GENOMIC DNA]</scope>
    <source>
        <strain evidence="9 10">UAMH 7357</strain>
    </source>
</reference>